<evidence type="ECO:0000313" key="2">
    <source>
        <dbReference type="Proteomes" id="UP001163603"/>
    </source>
</evidence>
<comment type="caution">
    <text evidence="1">The sequence shown here is derived from an EMBL/GenBank/DDBJ whole genome shotgun (WGS) entry which is preliminary data.</text>
</comment>
<name>A0ACC0Y3Y6_9ROSI</name>
<organism evidence="1 2">
    <name type="scientific">Pistacia integerrima</name>
    <dbReference type="NCBI Taxonomy" id="434235"/>
    <lineage>
        <taxon>Eukaryota</taxon>
        <taxon>Viridiplantae</taxon>
        <taxon>Streptophyta</taxon>
        <taxon>Embryophyta</taxon>
        <taxon>Tracheophyta</taxon>
        <taxon>Spermatophyta</taxon>
        <taxon>Magnoliopsida</taxon>
        <taxon>eudicotyledons</taxon>
        <taxon>Gunneridae</taxon>
        <taxon>Pentapetalae</taxon>
        <taxon>rosids</taxon>
        <taxon>malvids</taxon>
        <taxon>Sapindales</taxon>
        <taxon>Anacardiaceae</taxon>
        <taxon>Pistacia</taxon>
    </lineage>
</organism>
<accession>A0ACC0Y3Y6</accession>
<keyword evidence="2" id="KW-1185">Reference proteome</keyword>
<gene>
    <name evidence="1" type="ORF">Pint_36302</name>
</gene>
<dbReference type="Proteomes" id="UP001163603">
    <property type="component" value="Chromosome 9"/>
</dbReference>
<proteinExistence type="predicted"/>
<evidence type="ECO:0000313" key="1">
    <source>
        <dbReference type="EMBL" id="KAJ0028322.1"/>
    </source>
</evidence>
<sequence>MKLVRFRTILHSIKSHLGLGNVPASSSYSTKKAERSSRISRWKGSMNALYRRISSVGNPGVSIVPLLDQWVEEGRPVDKEQLQVFIKELRSYRRFRHALEISMWMTDKRYLPPTCADVAIRLDLISKVYGTEKAENYFNNVPETLKGLPVYSALLNCYARVKSVEKAEAIMQKMRDLGLARTSLPYNDLLNLYYQTANYKKLDSLMHEMQEKCIGHDKVTMCIRMSAFGATSDVEGIDKTLAMMKSDPNFVWNWEVYHSAASGYAKAGFLDKAVEMLKKSEELITGKKSNRAYEFLITQYAKFGKKDDVLRLWELYKKNRKIYNNGYIRVIPSLLKFDDFETAKKIFEEWESVNVSYDIRILNFLIGAYCRKGLLVEAENLLDGAKLKGGKPNQKTLLYMAIGYFQNNQTQKAVEAMEEALVICKTGLKPRKEIFSACLKYFIGEGNIEGAEKFIKLLRNKDIISVELQDRLLNYVQNGKSNVDELKFWYEPVRSADTSRRTSMRVRQAPDWYKDYVAMEVELEDDVI</sequence>
<protein>
    <submittedName>
        <fullName evidence="1">Uncharacterized protein</fullName>
    </submittedName>
</protein>
<dbReference type="EMBL" id="CM047744">
    <property type="protein sequence ID" value="KAJ0028322.1"/>
    <property type="molecule type" value="Genomic_DNA"/>
</dbReference>
<reference evidence="2" key="1">
    <citation type="journal article" date="2023" name="G3 (Bethesda)">
        <title>Genome assembly and association tests identify interacting loci associated with vigor, precocity, and sex in interspecific pistachio rootstocks.</title>
        <authorList>
            <person name="Palmer W."/>
            <person name="Jacygrad E."/>
            <person name="Sagayaradj S."/>
            <person name="Cavanaugh K."/>
            <person name="Han R."/>
            <person name="Bertier L."/>
            <person name="Beede B."/>
            <person name="Kafkas S."/>
            <person name="Golino D."/>
            <person name="Preece J."/>
            <person name="Michelmore R."/>
        </authorList>
    </citation>
    <scope>NUCLEOTIDE SEQUENCE [LARGE SCALE GENOMIC DNA]</scope>
</reference>